<comment type="caution">
    <text evidence="13">The sequence shown here is derived from an EMBL/GenBank/DDBJ whole genome shotgun (WGS) entry which is preliminary data.</text>
</comment>
<evidence type="ECO:0000313" key="13">
    <source>
        <dbReference type="EMBL" id="MFL0245562.1"/>
    </source>
</evidence>
<evidence type="ECO:0000256" key="6">
    <source>
        <dbReference type="ARBA" id="ARBA00022692"/>
    </source>
</evidence>
<name>A0ABW8SZ70_9CLOT</name>
<dbReference type="SMART" id="SM00387">
    <property type="entry name" value="HATPase_c"/>
    <property type="match status" value="1"/>
</dbReference>
<comment type="catalytic activity">
    <reaction evidence="1">
        <text>ATP + protein L-histidine = ADP + protein N-phospho-L-histidine.</text>
        <dbReference type="EC" id="2.7.13.3"/>
    </reaction>
</comment>
<evidence type="ECO:0000256" key="4">
    <source>
        <dbReference type="ARBA" id="ARBA00022475"/>
    </source>
</evidence>
<evidence type="ECO:0000256" key="1">
    <source>
        <dbReference type="ARBA" id="ARBA00000085"/>
    </source>
</evidence>
<organism evidence="13 14">
    <name type="scientific">Candidatus Clostridium stratigraminis</name>
    <dbReference type="NCBI Taxonomy" id="3381661"/>
    <lineage>
        <taxon>Bacteria</taxon>
        <taxon>Bacillati</taxon>
        <taxon>Bacillota</taxon>
        <taxon>Clostridia</taxon>
        <taxon>Eubacteriales</taxon>
        <taxon>Clostridiaceae</taxon>
        <taxon>Clostridium</taxon>
    </lineage>
</organism>
<dbReference type="PANTHER" id="PTHR45453:SF2">
    <property type="entry name" value="HISTIDINE KINASE"/>
    <property type="match status" value="1"/>
</dbReference>
<protein>
    <recommendedName>
        <fullName evidence="3">histidine kinase</fullName>
        <ecNumber evidence="3">2.7.13.3</ecNumber>
    </recommendedName>
</protein>
<comment type="subcellular location">
    <subcellularLocation>
        <location evidence="2">Cell membrane</location>
        <topology evidence="2">Multi-pass membrane protein</topology>
    </subcellularLocation>
</comment>
<dbReference type="InterPro" id="IPR050351">
    <property type="entry name" value="BphY/WalK/GraS-like"/>
</dbReference>
<dbReference type="InterPro" id="IPR005467">
    <property type="entry name" value="His_kinase_dom"/>
</dbReference>
<evidence type="ECO:0000256" key="10">
    <source>
        <dbReference type="ARBA" id="ARBA00023136"/>
    </source>
</evidence>
<sequence>MKKTDVFNFINSYFIIHLKEIILLAVFCFIFALVFSLYNLPLEPVIYAIVLCANLLIIFLIVDFSKLYKRHKLLQNLKSSAALNFDSLPEPKDITERDYYDLFAAVYKEKLQISYNAEVSRSNLIDYYTLWVHQIKTPISAMHLILQSEESELSSELSMELFKIEQYVEFVLQYLRLESMSSDLVLKKYSLDDIVKQAVRKYARMFIRKKIKLNFKELDCMVLTDEKWLEFVIEQLLSNALKYTKEGTISIYMDSLSEKTLVIEDTGIGIREEDLTRIFERGFTGFNGRWDKKSTGLGLYMCKQILGKLSHSIIIESKLDVGTRIMINLETIKVDVE</sequence>
<dbReference type="PANTHER" id="PTHR45453">
    <property type="entry name" value="PHOSPHATE REGULON SENSOR PROTEIN PHOR"/>
    <property type="match status" value="1"/>
</dbReference>
<dbReference type="Pfam" id="PF02518">
    <property type="entry name" value="HATPase_c"/>
    <property type="match status" value="1"/>
</dbReference>
<keyword evidence="8 11" id="KW-1133">Transmembrane helix</keyword>
<evidence type="ECO:0000256" key="7">
    <source>
        <dbReference type="ARBA" id="ARBA00022777"/>
    </source>
</evidence>
<dbReference type="PRINTS" id="PR00344">
    <property type="entry name" value="BCTRLSENSOR"/>
</dbReference>
<evidence type="ECO:0000256" key="3">
    <source>
        <dbReference type="ARBA" id="ARBA00012438"/>
    </source>
</evidence>
<proteinExistence type="predicted"/>
<gene>
    <name evidence="13" type="ORF">ACJDUG_01050</name>
</gene>
<dbReference type="InterPro" id="IPR004358">
    <property type="entry name" value="Sig_transdc_His_kin-like_C"/>
</dbReference>
<dbReference type="InterPro" id="IPR003594">
    <property type="entry name" value="HATPase_dom"/>
</dbReference>
<evidence type="ECO:0000256" key="2">
    <source>
        <dbReference type="ARBA" id="ARBA00004651"/>
    </source>
</evidence>
<dbReference type="EMBL" id="JBJHZZ010000001">
    <property type="protein sequence ID" value="MFL0245562.1"/>
    <property type="molecule type" value="Genomic_DNA"/>
</dbReference>
<evidence type="ECO:0000256" key="5">
    <source>
        <dbReference type="ARBA" id="ARBA00022679"/>
    </source>
</evidence>
<dbReference type="InterPro" id="IPR036890">
    <property type="entry name" value="HATPase_C_sf"/>
</dbReference>
<dbReference type="SUPFAM" id="SSF55874">
    <property type="entry name" value="ATPase domain of HSP90 chaperone/DNA topoisomerase II/histidine kinase"/>
    <property type="match status" value="1"/>
</dbReference>
<dbReference type="Proteomes" id="UP001623591">
    <property type="component" value="Unassembled WGS sequence"/>
</dbReference>
<dbReference type="GO" id="GO:0016301">
    <property type="term" value="F:kinase activity"/>
    <property type="evidence" value="ECO:0007669"/>
    <property type="project" value="UniProtKB-KW"/>
</dbReference>
<evidence type="ECO:0000313" key="14">
    <source>
        <dbReference type="Proteomes" id="UP001623591"/>
    </source>
</evidence>
<dbReference type="Gene3D" id="3.30.565.10">
    <property type="entry name" value="Histidine kinase-like ATPase, C-terminal domain"/>
    <property type="match status" value="1"/>
</dbReference>
<accession>A0ABW8SZ70</accession>
<keyword evidence="5" id="KW-0808">Transferase</keyword>
<dbReference type="RefSeq" id="WP_406768019.1">
    <property type="nucleotide sequence ID" value="NZ_JBJHZZ010000001.1"/>
</dbReference>
<evidence type="ECO:0000256" key="8">
    <source>
        <dbReference type="ARBA" id="ARBA00022989"/>
    </source>
</evidence>
<keyword evidence="6 11" id="KW-0812">Transmembrane</keyword>
<evidence type="ECO:0000256" key="11">
    <source>
        <dbReference type="SAM" id="Phobius"/>
    </source>
</evidence>
<dbReference type="PROSITE" id="PS50109">
    <property type="entry name" value="HIS_KIN"/>
    <property type="match status" value="1"/>
</dbReference>
<keyword evidence="4" id="KW-1003">Cell membrane</keyword>
<feature type="transmembrane region" description="Helical" evidence="11">
    <location>
        <begin position="44"/>
        <end position="62"/>
    </location>
</feature>
<feature type="transmembrane region" description="Helical" evidence="11">
    <location>
        <begin position="21"/>
        <end position="38"/>
    </location>
</feature>
<evidence type="ECO:0000256" key="9">
    <source>
        <dbReference type="ARBA" id="ARBA00023012"/>
    </source>
</evidence>
<keyword evidence="10 11" id="KW-0472">Membrane</keyword>
<keyword evidence="9" id="KW-0902">Two-component regulatory system</keyword>
<evidence type="ECO:0000259" key="12">
    <source>
        <dbReference type="PROSITE" id="PS50109"/>
    </source>
</evidence>
<keyword evidence="14" id="KW-1185">Reference proteome</keyword>
<keyword evidence="7 13" id="KW-0418">Kinase</keyword>
<dbReference type="EC" id="2.7.13.3" evidence="3"/>
<reference evidence="13 14" key="1">
    <citation type="submission" date="2024-11" db="EMBL/GenBank/DDBJ databases">
        <authorList>
            <person name="Heng Y.C."/>
            <person name="Lim A.C.H."/>
            <person name="Lee J.K.Y."/>
            <person name="Kittelmann S."/>
        </authorList>
    </citation>
    <scope>NUCLEOTIDE SEQUENCE [LARGE SCALE GENOMIC DNA]</scope>
    <source>
        <strain evidence="13 14">WILCCON 0185</strain>
    </source>
</reference>
<feature type="domain" description="Histidine kinase" evidence="12">
    <location>
        <begin position="130"/>
        <end position="333"/>
    </location>
</feature>